<reference evidence="3 4" key="1">
    <citation type="journal article" date="2020" name="Genomics">
        <title>Complete, high-quality genomes from long-read metagenomic sequencing of two wolf lichen thalli reveals enigmatic genome architecture.</title>
        <authorList>
            <person name="McKenzie S.K."/>
            <person name="Walston R.F."/>
            <person name="Allen J.L."/>
        </authorList>
    </citation>
    <scope>NUCLEOTIDE SEQUENCE [LARGE SCALE GENOMIC DNA]</scope>
    <source>
        <strain evidence="3">WasteWater1</strain>
    </source>
</reference>
<dbReference type="AlphaFoldDB" id="A0A8H6F9C6"/>
<keyword evidence="4" id="KW-1185">Reference proteome</keyword>
<accession>A0A8H6F9C6</accession>
<protein>
    <submittedName>
        <fullName evidence="3">Uncharacterized protein</fullName>
    </submittedName>
</protein>
<keyword evidence="2" id="KW-0732">Signal</keyword>
<gene>
    <name evidence="3" type="ORF">HO133_003820</name>
</gene>
<dbReference type="RefSeq" id="XP_037149430.1">
    <property type="nucleotide sequence ID" value="XM_037294742.1"/>
</dbReference>
<sequence length="150" mass="15387">MHPLTTILILSTALTLTTSTTPPPNTTAASPSPPPSASSLAALSLPGGTANPALTLATYADPDCTTVNASDTTLLNVLPLSYDRPSPQLPFWAFVMTRNLTGAERLTFYSSTNLSRDACGVPVGNLTAKDGGAGFCLPVGGATCYNLTRS</sequence>
<evidence type="ECO:0000313" key="4">
    <source>
        <dbReference type="Proteomes" id="UP000593566"/>
    </source>
</evidence>
<name>A0A8H6F9C6_9LECA</name>
<organism evidence="3 4">
    <name type="scientific">Letharia lupina</name>
    <dbReference type="NCBI Taxonomy" id="560253"/>
    <lineage>
        <taxon>Eukaryota</taxon>
        <taxon>Fungi</taxon>
        <taxon>Dikarya</taxon>
        <taxon>Ascomycota</taxon>
        <taxon>Pezizomycotina</taxon>
        <taxon>Lecanoromycetes</taxon>
        <taxon>OSLEUM clade</taxon>
        <taxon>Lecanoromycetidae</taxon>
        <taxon>Lecanorales</taxon>
        <taxon>Lecanorineae</taxon>
        <taxon>Parmeliaceae</taxon>
        <taxon>Letharia</taxon>
    </lineage>
</organism>
<dbReference type="GeneID" id="59332231"/>
<comment type="caution">
    <text evidence="3">The sequence shown here is derived from an EMBL/GenBank/DDBJ whole genome shotgun (WGS) entry which is preliminary data.</text>
</comment>
<feature type="compositionally biased region" description="Pro residues" evidence="1">
    <location>
        <begin position="21"/>
        <end position="36"/>
    </location>
</feature>
<evidence type="ECO:0000313" key="3">
    <source>
        <dbReference type="EMBL" id="KAF6219995.1"/>
    </source>
</evidence>
<feature type="chain" id="PRO_5034836711" evidence="2">
    <location>
        <begin position="20"/>
        <end position="150"/>
    </location>
</feature>
<feature type="region of interest" description="Disordered" evidence="1">
    <location>
        <begin position="17"/>
        <end position="43"/>
    </location>
</feature>
<dbReference type="EMBL" id="JACCJB010000018">
    <property type="protein sequence ID" value="KAF6219995.1"/>
    <property type="molecule type" value="Genomic_DNA"/>
</dbReference>
<proteinExistence type="predicted"/>
<dbReference type="Proteomes" id="UP000593566">
    <property type="component" value="Unassembled WGS sequence"/>
</dbReference>
<evidence type="ECO:0000256" key="1">
    <source>
        <dbReference type="SAM" id="MobiDB-lite"/>
    </source>
</evidence>
<evidence type="ECO:0000256" key="2">
    <source>
        <dbReference type="SAM" id="SignalP"/>
    </source>
</evidence>
<feature type="signal peptide" evidence="2">
    <location>
        <begin position="1"/>
        <end position="19"/>
    </location>
</feature>